<dbReference type="InterPro" id="IPR029230">
    <property type="entry name" value="Macin"/>
</dbReference>
<evidence type="ECO:0000256" key="2">
    <source>
        <dbReference type="ARBA" id="ARBA00010366"/>
    </source>
</evidence>
<dbReference type="AlphaFoldDB" id="A0A0P4VP67"/>
<dbReference type="GO" id="GO:0005576">
    <property type="term" value="C:extracellular region"/>
    <property type="evidence" value="ECO:0007669"/>
    <property type="project" value="UniProtKB-SubCell"/>
</dbReference>
<feature type="chain" id="PRO_5007421394" evidence="5">
    <location>
        <begin position="24"/>
        <end position="101"/>
    </location>
</feature>
<feature type="signal peptide" evidence="5">
    <location>
        <begin position="1"/>
        <end position="23"/>
    </location>
</feature>
<dbReference type="Gene3D" id="3.30.30.100">
    <property type="match status" value="1"/>
</dbReference>
<evidence type="ECO:0000256" key="1">
    <source>
        <dbReference type="ARBA" id="ARBA00004613"/>
    </source>
</evidence>
<name>A0A0P4VP67_9ANNE</name>
<dbReference type="Pfam" id="PF14865">
    <property type="entry name" value="Macin"/>
    <property type="match status" value="1"/>
</dbReference>
<dbReference type="InterPro" id="IPR038456">
    <property type="entry name" value="Macin_sf"/>
</dbReference>
<organism evidence="6">
    <name type="scientific">Haementeria vizottoi</name>
    <dbReference type="NCBI Taxonomy" id="1628691"/>
    <lineage>
        <taxon>Eukaryota</taxon>
        <taxon>Metazoa</taxon>
        <taxon>Spiralia</taxon>
        <taxon>Lophotrochozoa</taxon>
        <taxon>Annelida</taxon>
        <taxon>Clitellata</taxon>
        <taxon>Hirudinea</taxon>
        <taxon>Rhynchobdellida</taxon>
        <taxon>Glossiphoniidae</taxon>
        <taxon>Haementeria</taxon>
    </lineage>
</organism>
<evidence type="ECO:0000313" key="7">
    <source>
        <dbReference type="EMBL" id="JAI56611.1"/>
    </source>
</evidence>
<evidence type="ECO:0000313" key="6">
    <source>
        <dbReference type="EMBL" id="JAI56602.1"/>
    </source>
</evidence>
<comment type="similarity">
    <text evidence="2">Belongs to the macin family.</text>
</comment>
<protein>
    <submittedName>
        <fullName evidence="6 7">Putative theromacin-like protein</fullName>
    </submittedName>
</protein>
<dbReference type="GO" id="GO:0006952">
    <property type="term" value="P:defense response"/>
    <property type="evidence" value="ECO:0007669"/>
    <property type="project" value="InterPro"/>
</dbReference>
<accession>A0A0P4VP67</accession>
<proteinExistence type="inferred from homology"/>
<keyword evidence="3" id="KW-0964">Secreted</keyword>
<keyword evidence="5" id="KW-0732">Signal</keyword>
<keyword evidence="4" id="KW-1015">Disulfide bond</keyword>
<evidence type="ECO:0000256" key="3">
    <source>
        <dbReference type="ARBA" id="ARBA00022525"/>
    </source>
</evidence>
<reference evidence="6" key="1">
    <citation type="journal article" date="2015" name="Toxicon">
        <title>Transcriptomic Analysis of the Salivary Complexes from Haementeria vizottoi leeches and Identification of Genes Involved in Blood Coagulation.</title>
        <authorList>
            <person name="Amorim A.M.X.P."/>
            <person name="Oliveira U.C."/>
            <person name="Faria F."/>
            <person name="Junqueira-De Azevedo I.L.M."/>
            <person name="Chudzinski-Tavassi A.M."/>
        </authorList>
    </citation>
    <scope>NUCLEOTIDE SEQUENCE</scope>
    <source>
        <strain evidence="6">Valparaiso</strain>
        <tissue evidence="6">Salivary complexes</tissue>
    </source>
</reference>
<comment type="subcellular location">
    <subcellularLocation>
        <location evidence="1">Secreted</location>
    </subcellularLocation>
</comment>
<dbReference type="EMBL" id="GDAE01000005">
    <property type="protein sequence ID" value="JAI56611.1"/>
    <property type="molecule type" value="Transcribed_RNA"/>
</dbReference>
<sequence>MKSIVIVGCVVTVLLLCGTLVESGVLGCFDDWSRCSPATSGATGKLWLPCDQYCRECFGADSGTCVSSPSTNCPGVLKDNMQCRCNNPRKAKDKWNSRCWA</sequence>
<dbReference type="EMBL" id="GDAE01000014">
    <property type="protein sequence ID" value="JAI56602.1"/>
    <property type="molecule type" value="Transcribed_RNA"/>
</dbReference>
<evidence type="ECO:0000256" key="5">
    <source>
        <dbReference type="SAM" id="SignalP"/>
    </source>
</evidence>
<evidence type="ECO:0000256" key="4">
    <source>
        <dbReference type="ARBA" id="ARBA00023157"/>
    </source>
</evidence>